<keyword evidence="3" id="KW-1185">Reference proteome</keyword>
<organism evidence="2 3">
    <name type="scientific">Tricholomella constricta</name>
    <dbReference type="NCBI Taxonomy" id="117010"/>
    <lineage>
        <taxon>Eukaryota</taxon>
        <taxon>Fungi</taxon>
        <taxon>Dikarya</taxon>
        <taxon>Basidiomycota</taxon>
        <taxon>Agaricomycotina</taxon>
        <taxon>Agaricomycetes</taxon>
        <taxon>Agaricomycetidae</taxon>
        <taxon>Agaricales</taxon>
        <taxon>Tricholomatineae</taxon>
        <taxon>Lyophyllaceae</taxon>
        <taxon>Tricholomella</taxon>
    </lineage>
</organism>
<evidence type="ECO:0000256" key="1">
    <source>
        <dbReference type="SAM" id="MobiDB-lite"/>
    </source>
</evidence>
<feature type="compositionally biased region" description="Basic and acidic residues" evidence="1">
    <location>
        <begin position="260"/>
        <end position="277"/>
    </location>
</feature>
<name>A0A8H5M0V3_9AGAR</name>
<reference evidence="2 3" key="1">
    <citation type="journal article" date="2020" name="ISME J.">
        <title>Uncovering the hidden diversity of litter-decomposition mechanisms in mushroom-forming fungi.</title>
        <authorList>
            <person name="Floudas D."/>
            <person name="Bentzer J."/>
            <person name="Ahren D."/>
            <person name="Johansson T."/>
            <person name="Persson P."/>
            <person name="Tunlid A."/>
        </authorList>
    </citation>
    <scope>NUCLEOTIDE SEQUENCE [LARGE SCALE GENOMIC DNA]</scope>
    <source>
        <strain evidence="2 3">CBS 661.87</strain>
    </source>
</reference>
<comment type="caution">
    <text evidence="2">The sequence shown here is derived from an EMBL/GenBank/DDBJ whole genome shotgun (WGS) entry which is preliminary data.</text>
</comment>
<accession>A0A8H5M0V3</accession>
<dbReference type="Proteomes" id="UP000565441">
    <property type="component" value="Unassembled WGS sequence"/>
</dbReference>
<proteinExistence type="predicted"/>
<feature type="region of interest" description="Disordered" evidence="1">
    <location>
        <begin position="256"/>
        <end position="277"/>
    </location>
</feature>
<protein>
    <submittedName>
        <fullName evidence="2">Uncharacterized protein</fullName>
    </submittedName>
</protein>
<dbReference type="OrthoDB" id="5565328at2759"/>
<gene>
    <name evidence="2" type="ORF">D9615_008678</name>
</gene>
<evidence type="ECO:0000313" key="2">
    <source>
        <dbReference type="EMBL" id="KAF5376521.1"/>
    </source>
</evidence>
<evidence type="ECO:0000313" key="3">
    <source>
        <dbReference type="Proteomes" id="UP000565441"/>
    </source>
</evidence>
<dbReference type="EMBL" id="JAACJP010000028">
    <property type="protein sequence ID" value="KAF5376521.1"/>
    <property type="molecule type" value="Genomic_DNA"/>
</dbReference>
<sequence>MLSPGAHTLHSISNHPFCPKIQAHTLRHLLSAPATATSLPHLHFAAHLALIHTHASAADHTPSALQKCLAALQDMHFAAAALPTHPNLVLLLVHVIRLQLLVRHGVWVIVVSALADTEAAFEAYEGRSIIVHLNSILPALRVHVLMLGVLFHTHAGPSGVGESVGEGGGGAKERRRMHRIKADLMAEIVTISTMRSDFPAAQHALDVLIAHTRTHGLFETYAARLALLHAQLAHARGDGAGAVKGYRVAAWVAAGGHGQGQKEGKKGKGERAGSRDE</sequence>
<dbReference type="AlphaFoldDB" id="A0A8H5M0V3"/>